<comment type="similarity">
    <text evidence="1">Belongs to the UPF0751 family.</text>
</comment>
<proteinExistence type="inferred from homology"/>
<dbReference type="Pfam" id="PF10087">
    <property type="entry name" value="DUF2325"/>
    <property type="match status" value="1"/>
</dbReference>
<gene>
    <name evidence="2" type="ORF">H9838_04620</name>
</gene>
<name>A0A9D1YCT0_9FIRM</name>
<evidence type="ECO:0000313" key="3">
    <source>
        <dbReference type="Proteomes" id="UP000823915"/>
    </source>
</evidence>
<protein>
    <submittedName>
        <fullName evidence="2">DUF2325 domain-containing protein</fullName>
    </submittedName>
</protein>
<reference evidence="2" key="2">
    <citation type="submission" date="2021-04" db="EMBL/GenBank/DDBJ databases">
        <authorList>
            <person name="Gilroy R."/>
        </authorList>
    </citation>
    <scope>NUCLEOTIDE SEQUENCE</scope>
    <source>
        <strain evidence="2">1282</strain>
    </source>
</reference>
<sequence>MSIVILGGNECMTRRYCDLCRKYNCKAKVYPKFSRGAQDLGSPDLLVLFTGTMSHKMLESVGRSTRGRDIPIAWCHSSSISALRQVLETHVDPGPRPCPEP</sequence>
<reference evidence="2" key="1">
    <citation type="journal article" date="2021" name="PeerJ">
        <title>Extensive microbial diversity within the chicken gut microbiome revealed by metagenomics and culture.</title>
        <authorList>
            <person name="Gilroy R."/>
            <person name="Ravi A."/>
            <person name="Getino M."/>
            <person name="Pursley I."/>
            <person name="Horton D.L."/>
            <person name="Alikhan N.F."/>
            <person name="Baker D."/>
            <person name="Gharbi K."/>
            <person name="Hall N."/>
            <person name="Watson M."/>
            <person name="Adriaenssens E.M."/>
            <person name="Foster-Nyarko E."/>
            <person name="Jarju S."/>
            <person name="Secka A."/>
            <person name="Antonio M."/>
            <person name="Oren A."/>
            <person name="Chaudhuri R.R."/>
            <person name="La Ragione R."/>
            <person name="Hildebrand F."/>
            <person name="Pallen M.J."/>
        </authorList>
    </citation>
    <scope>NUCLEOTIDE SEQUENCE</scope>
    <source>
        <strain evidence="2">1282</strain>
    </source>
</reference>
<dbReference type="Proteomes" id="UP000823915">
    <property type="component" value="Unassembled WGS sequence"/>
</dbReference>
<evidence type="ECO:0000256" key="1">
    <source>
        <dbReference type="ARBA" id="ARBA00007189"/>
    </source>
</evidence>
<organism evidence="2 3">
    <name type="scientific">Candidatus Acutalibacter pullistercoris</name>
    <dbReference type="NCBI Taxonomy" id="2838418"/>
    <lineage>
        <taxon>Bacteria</taxon>
        <taxon>Bacillati</taxon>
        <taxon>Bacillota</taxon>
        <taxon>Clostridia</taxon>
        <taxon>Eubacteriales</taxon>
        <taxon>Acutalibacteraceae</taxon>
        <taxon>Acutalibacter</taxon>
    </lineage>
</organism>
<dbReference type="InterPro" id="IPR016772">
    <property type="entry name" value="UCP020408"/>
</dbReference>
<comment type="caution">
    <text evidence="2">The sequence shown here is derived from an EMBL/GenBank/DDBJ whole genome shotgun (WGS) entry which is preliminary data.</text>
</comment>
<dbReference type="EMBL" id="DXDU01000074">
    <property type="protein sequence ID" value="HIY26444.1"/>
    <property type="molecule type" value="Genomic_DNA"/>
</dbReference>
<accession>A0A9D1YCT0</accession>
<dbReference type="AlphaFoldDB" id="A0A9D1YCT0"/>
<evidence type="ECO:0000313" key="2">
    <source>
        <dbReference type="EMBL" id="HIY26444.1"/>
    </source>
</evidence>